<organism evidence="2 3">
    <name type="scientific">Cryomyces antarcticus</name>
    <dbReference type="NCBI Taxonomy" id="329879"/>
    <lineage>
        <taxon>Eukaryota</taxon>
        <taxon>Fungi</taxon>
        <taxon>Dikarya</taxon>
        <taxon>Ascomycota</taxon>
        <taxon>Pezizomycotina</taxon>
        <taxon>Dothideomycetes</taxon>
        <taxon>Dothideomycetes incertae sedis</taxon>
        <taxon>Cryomyces</taxon>
    </lineage>
</organism>
<evidence type="ECO:0000313" key="3">
    <source>
        <dbReference type="Proteomes" id="UP001357485"/>
    </source>
</evidence>
<dbReference type="GO" id="GO:0016787">
    <property type="term" value="F:hydrolase activity"/>
    <property type="evidence" value="ECO:0007669"/>
    <property type="project" value="UniProtKB-KW"/>
</dbReference>
<feature type="compositionally biased region" description="Polar residues" evidence="1">
    <location>
        <begin position="56"/>
        <end position="68"/>
    </location>
</feature>
<evidence type="ECO:0000313" key="2">
    <source>
        <dbReference type="EMBL" id="KAK5110160.1"/>
    </source>
</evidence>
<keyword evidence="2" id="KW-0540">Nuclease</keyword>
<dbReference type="Proteomes" id="UP001357485">
    <property type="component" value="Unassembled WGS sequence"/>
</dbReference>
<protein>
    <submittedName>
        <fullName evidence="2">DNA replication endonuclease-helicase Dna2</fullName>
        <ecNumber evidence="2">3.6.4.12</ecNumber>
    </submittedName>
</protein>
<name>A0ABR0KQY3_9PEZI</name>
<feature type="region of interest" description="Disordered" evidence="1">
    <location>
        <begin position="1"/>
        <end position="88"/>
    </location>
</feature>
<gene>
    <name evidence="2" type="primary">dna2_2</name>
    <name evidence="2" type="ORF">LTR16_005643</name>
</gene>
<dbReference type="GO" id="GO:0003678">
    <property type="term" value="F:DNA helicase activity"/>
    <property type="evidence" value="ECO:0007669"/>
    <property type="project" value="UniProtKB-EC"/>
</dbReference>
<dbReference type="GO" id="GO:0004519">
    <property type="term" value="F:endonuclease activity"/>
    <property type="evidence" value="ECO:0007669"/>
    <property type="project" value="UniProtKB-KW"/>
</dbReference>
<dbReference type="EMBL" id="JAVRRA010025554">
    <property type="protein sequence ID" value="KAK5110160.1"/>
    <property type="molecule type" value="Genomic_DNA"/>
</dbReference>
<dbReference type="EC" id="3.6.4.12" evidence="2"/>
<keyword evidence="2" id="KW-0255">Endonuclease</keyword>
<reference evidence="2 3" key="1">
    <citation type="submission" date="2023-08" db="EMBL/GenBank/DDBJ databases">
        <title>Black Yeasts Isolated from many extreme environments.</title>
        <authorList>
            <person name="Coleine C."/>
            <person name="Stajich J.E."/>
            <person name="Selbmann L."/>
        </authorList>
    </citation>
    <scope>NUCLEOTIDE SEQUENCE [LARGE SCALE GENOMIC DNA]</scope>
    <source>
        <strain evidence="2 3">CCFEE 536</strain>
    </source>
</reference>
<comment type="caution">
    <text evidence="2">The sequence shown here is derived from an EMBL/GenBank/DDBJ whole genome shotgun (WGS) entry which is preliminary data.</text>
</comment>
<keyword evidence="3" id="KW-1185">Reference proteome</keyword>
<accession>A0ABR0KQY3</accession>
<evidence type="ECO:0000256" key="1">
    <source>
        <dbReference type="SAM" id="MobiDB-lite"/>
    </source>
</evidence>
<proteinExistence type="predicted"/>
<keyword evidence="2" id="KW-0378">Hydrolase</keyword>
<feature type="non-terminal residue" evidence="2">
    <location>
        <position position="1"/>
    </location>
</feature>
<sequence>LVDERGWRVDLPAGATEGHVWDAAGTQAEGTQISPLKGRRSPVKGGGSPKKKSTPNNRNSPTKKSSPLSPVRADKVKKSTGTKIAGKSGSVGKRMLLGRRGVLRDIVNEALGEEFVD</sequence>